<sequence>MLNLVEDEITISKHFTSYLTKTKVFDWKYEDVIKQLLDLGFLPTDENNDLQKLGSIYKHIVTKLKNENSVTYSEAEHRKMASVIEHMEFLCTASPIKKIIREKKWQYAYQQTLEDEVLDAAAVEEDSWETKKKTAEKNFKNLSVADKFAHLATYYGEDGILNLQHTKLPKRFNKYLKKMKDEAGIDVKPLVTLEERDMLVEISNCKNTSELETLLSTWYSKKNLSSNCKYIRFALSASVELWSTKALLNKTHGEDWYRLHVYSNVWDKAFLDDEELETKRSECVSQVTKILKEAKKDVKLQRLDFILRDMNNDTDVLTVEEKPSVKGVKADIRKGNMLKKHALYLWSKQVDSSVLMEKLEAISCQWQSTKFTIYGSRLLPSDTMLIYKKGSYSFPISSRHAPEFSKLLLAILSLKRTVKLNYAKFNLILEEKYKNEVRTLKFADDLFNEVSFISNSTNSDGEYEDGDHEENEPEDEDFVENTKVMLDGLKEDEKGLKRFRDWEDMLLFDCSKRRKTRN</sequence>
<dbReference type="OrthoDB" id="2247269at2759"/>
<dbReference type="AlphaFoldDB" id="A0A8H7S1T3"/>
<feature type="region of interest" description="Disordered" evidence="1">
    <location>
        <begin position="457"/>
        <end position="480"/>
    </location>
</feature>
<comment type="caution">
    <text evidence="2">The sequence shown here is derived from an EMBL/GenBank/DDBJ whole genome shotgun (WGS) entry which is preliminary data.</text>
</comment>
<name>A0A8H7S1T3_9FUNG</name>
<reference evidence="2 3" key="1">
    <citation type="submission" date="2020-12" db="EMBL/GenBank/DDBJ databases">
        <title>Metabolic potential, ecology and presence of endohyphal bacteria is reflected in genomic diversity of Mucoromycotina.</title>
        <authorList>
            <person name="Muszewska A."/>
            <person name="Okrasinska A."/>
            <person name="Steczkiewicz K."/>
            <person name="Drgas O."/>
            <person name="Orlowska M."/>
            <person name="Perlinska-Lenart U."/>
            <person name="Aleksandrzak-Piekarczyk T."/>
            <person name="Szatraj K."/>
            <person name="Zielenkiewicz U."/>
            <person name="Pilsyk S."/>
            <person name="Malc E."/>
            <person name="Mieczkowski P."/>
            <person name="Kruszewska J.S."/>
            <person name="Biernat P."/>
            <person name="Pawlowska J."/>
        </authorList>
    </citation>
    <scope>NUCLEOTIDE SEQUENCE [LARGE SCALE GENOMIC DNA]</scope>
    <source>
        <strain evidence="2 3">CBS 142.35</strain>
    </source>
</reference>
<dbReference type="EMBL" id="JAEPRB010000135">
    <property type="protein sequence ID" value="KAG2220608.1"/>
    <property type="molecule type" value="Genomic_DNA"/>
</dbReference>
<protein>
    <submittedName>
        <fullName evidence="2">Uncharacterized protein</fullName>
    </submittedName>
</protein>
<proteinExistence type="predicted"/>
<evidence type="ECO:0000256" key="1">
    <source>
        <dbReference type="SAM" id="MobiDB-lite"/>
    </source>
</evidence>
<feature type="compositionally biased region" description="Acidic residues" evidence="1">
    <location>
        <begin position="461"/>
        <end position="479"/>
    </location>
</feature>
<keyword evidence="3" id="KW-1185">Reference proteome</keyword>
<accession>A0A8H7S1T3</accession>
<dbReference type="Proteomes" id="UP000646827">
    <property type="component" value="Unassembled WGS sequence"/>
</dbReference>
<gene>
    <name evidence="2" type="ORF">INT45_002630</name>
</gene>
<evidence type="ECO:0000313" key="3">
    <source>
        <dbReference type="Proteomes" id="UP000646827"/>
    </source>
</evidence>
<organism evidence="2 3">
    <name type="scientific">Circinella minor</name>
    <dbReference type="NCBI Taxonomy" id="1195481"/>
    <lineage>
        <taxon>Eukaryota</taxon>
        <taxon>Fungi</taxon>
        <taxon>Fungi incertae sedis</taxon>
        <taxon>Mucoromycota</taxon>
        <taxon>Mucoromycotina</taxon>
        <taxon>Mucoromycetes</taxon>
        <taxon>Mucorales</taxon>
        <taxon>Lichtheimiaceae</taxon>
        <taxon>Circinella</taxon>
    </lineage>
</organism>
<evidence type="ECO:0000313" key="2">
    <source>
        <dbReference type="EMBL" id="KAG2220608.1"/>
    </source>
</evidence>